<evidence type="ECO:0000313" key="1">
    <source>
        <dbReference type="Proteomes" id="UP000887576"/>
    </source>
</evidence>
<dbReference type="Proteomes" id="UP000887576">
    <property type="component" value="Unplaced"/>
</dbReference>
<proteinExistence type="predicted"/>
<sequence>MNLHFKKSANQFVKRKKGLKSMLADRNAKIPETTLILAVVIGMFVVLLAASSVLLVCCIRRRQDKPESQESSATQKPNEEWLAFSKRPEKVAVEGEVKPLRNLSEESDLSRSMVVTRSISDDAITARGQPNSI</sequence>
<dbReference type="WBParaSite" id="JU765_v2.g738.t1">
    <property type="protein sequence ID" value="JU765_v2.g738.t1"/>
    <property type="gene ID" value="JU765_v2.g738"/>
</dbReference>
<organism evidence="1 2">
    <name type="scientific">Panagrolaimus sp. JU765</name>
    <dbReference type="NCBI Taxonomy" id="591449"/>
    <lineage>
        <taxon>Eukaryota</taxon>
        <taxon>Metazoa</taxon>
        <taxon>Ecdysozoa</taxon>
        <taxon>Nematoda</taxon>
        <taxon>Chromadorea</taxon>
        <taxon>Rhabditida</taxon>
        <taxon>Tylenchina</taxon>
        <taxon>Panagrolaimomorpha</taxon>
        <taxon>Panagrolaimoidea</taxon>
        <taxon>Panagrolaimidae</taxon>
        <taxon>Panagrolaimus</taxon>
    </lineage>
</organism>
<evidence type="ECO:0000313" key="2">
    <source>
        <dbReference type="WBParaSite" id="JU765_v2.g738.t1"/>
    </source>
</evidence>
<protein>
    <submittedName>
        <fullName evidence="2">Uncharacterized protein</fullName>
    </submittedName>
</protein>
<accession>A0AC34RJ90</accession>
<name>A0AC34RJ90_9BILA</name>
<reference evidence="2" key="1">
    <citation type="submission" date="2022-11" db="UniProtKB">
        <authorList>
            <consortium name="WormBaseParasite"/>
        </authorList>
    </citation>
    <scope>IDENTIFICATION</scope>
</reference>